<keyword evidence="2" id="KW-1185">Reference proteome</keyword>
<reference evidence="1 2" key="1">
    <citation type="submission" date="2018-03" db="EMBL/GenBank/DDBJ databases">
        <title>Genomic Encyclopedia of Archaeal and Bacterial Type Strains, Phase II (KMG-II): from individual species to whole genera.</title>
        <authorList>
            <person name="Goeker M."/>
        </authorList>
    </citation>
    <scope>NUCLEOTIDE SEQUENCE [LARGE SCALE GENOMIC DNA]</scope>
    <source>
        <strain evidence="1 2">DSM 28229</strain>
    </source>
</reference>
<protein>
    <submittedName>
        <fullName evidence="1">Uncharacterized protein</fullName>
    </submittedName>
</protein>
<organism evidence="1 2">
    <name type="scientific">Sediminitomix flava</name>
    <dbReference type="NCBI Taxonomy" id="379075"/>
    <lineage>
        <taxon>Bacteria</taxon>
        <taxon>Pseudomonadati</taxon>
        <taxon>Bacteroidota</taxon>
        <taxon>Cytophagia</taxon>
        <taxon>Cytophagales</taxon>
        <taxon>Flammeovirgaceae</taxon>
        <taxon>Sediminitomix</taxon>
    </lineage>
</organism>
<evidence type="ECO:0000313" key="1">
    <source>
        <dbReference type="EMBL" id="PWJ40046.1"/>
    </source>
</evidence>
<dbReference type="EMBL" id="QGDO01000005">
    <property type="protein sequence ID" value="PWJ40046.1"/>
    <property type="molecule type" value="Genomic_DNA"/>
</dbReference>
<dbReference type="RefSeq" id="WP_109620419.1">
    <property type="nucleotide sequence ID" value="NZ_QGDO01000005.1"/>
</dbReference>
<proteinExistence type="predicted"/>
<name>A0A315Z941_SEDFL</name>
<dbReference type="OrthoDB" id="954443at2"/>
<dbReference type="Proteomes" id="UP000245535">
    <property type="component" value="Unassembled WGS sequence"/>
</dbReference>
<gene>
    <name evidence="1" type="ORF">BC781_105109</name>
</gene>
<comment type="caution">
    <text evidence="1">The sequence shown here is derived from an EMBL/GenBank/DDBJ whole genome shotgun (WGS) entry which is preliminary data.</text>
</comment>
<sequence length="108" mass="12512">MPRALFPWLDYTENFYTTALEDANILARLARLKITTEELQETQAMIAAVRNSKLVHRNEIAESQEATRAKDKALAELDEWMRDFYDMAKIALEDSPQMMESLGVFVRN</sequence>
<accession>A0A315Z941</accession>
<dbReference type="AlphaFoldDB" id="A0A315Z941"/>
<evidence type="ECO:0000313" key="2">
    <source>
        <dbReference type="Proteomes" id="UP000245535"/>
    </source>
</evidence>